<dbReference type="AlphaFoldDB" id="A0A7S2XPQ1"/>
<name>A0A7S2XPQ1_9STRA</name>
<dbReference type="EMBL" id="HBHQ01019531">
    <property type="protein sequence ID" value="CAD9821276.1"/>
    <property type="molecule type" value="Transcribed_RNA"/>
</dbReference>
<feature type="region of interest" description="Disordered" evidence="1">
    <location>
        <begin position="393"/>
        <end position="413"/>
    </location>
</feature>
<reference evidence="2" key="1">
    <citation type="submission" date="2021-01" db="EMBL/GenBank/DDBJ databases">
        <authorList>
            <person name="Corre E."/>
            <person name="Pelletier E."/>
            <person name="Niang G."/>
            <person name="Scheremetjew M."/>
            <person name="Finn R."/>
            <person name="Kale V."/>
            <person name="Holt S."/>
            <person name="Cochrane G."/>
            <person name="Meng A."/>
            <person name="Brown T."/>
            <person name="Cohen L."/>
        </authorList>
    </citation>
    <scope>NUCLEOTIDE SEQUENCE</scope>
    <source>
        <strain evidence="2">CCMP2084</strain>
    </source>
</reference>
<protein>
    <recommendedName>
        <fullName evidence="3">START domain-containing protein</fullName>
    </recommendedName>
</protein>
<evidence type="ECO:0000256" key="1">
    <source>
        <dbReference type="SAM" id="MobiDB-lite"/>
    </source>
</evidence>
<organism evidence="2">
    <name type="scientific">Attheya septentrionalis</name>
    <dbReference type="NCBI Taxonomy" id="420275"/>
    <lineage>
        <taxon>Eukaryota</taxon>
        <taxon>Sar</taxon>
        <taxon>Stramenopiles</taxon>
        <taxon>Ochrophyta</taxon>
        <taxon>Bacillariophyta</taxon>
        <taxon>Coscinodiscophyceae</taxon>
        <taxon>Chaetocerotophycidae</taxon>
        <taxon>Chaetocerotales</taxon>
        <taxon>Attheyaceae</taxon>
        <taxon>Attheya</taxon>
    </lineage>
</organism>
<proteinExistence type="predicted"/>
<accession>A0A7S2XPQ1</accession>
<dbReference type="Gene3D" id="3.30.530.20">
    <property type="match status" value="1"/>
</dbReference>
<evidence type="ECO:0000313" key="2">
    <source>
        <dbReference type="EMBL" id="CAD9821276.1"/>
    </source>
</evidence>
<gene>
    <name evidence="2" type="ORF">ASEP1449_LOCUS13110</name>
</gene>
<dbReference type="InterPro" id="IPR023393">
    <property type="entry name" value="START-like_dom_sf"/>
</dbReference>
<sequence length="428" mass="48854">MCQKSEEALKKTEAAGQSSVFQKVLSKKDGNRYMARTTVTNPSLRHAYHPALLSSSSFVMMLACLLGTVSISLQSLLPPHGGNSTFFVSSLQGPRSPFWSKPHETPKFSLDEVSGIISAPERGMMLSRDVTARELYASYERIKDAHLDTLSKKWKVLQKKSDGVEISIQDHPTDSKCPYVKMEVSMPGIAVEEVWSYLHLDQWEKTMPKMDPFYEGLDIYKTYMYNHNFGPVEMILGRKRTRRIMAFGKRDFTFVSVSDAIPKNRDRDTWMSGTVSVQGPTLPRQQGYTRAFQDSIALYQNVVESDGVPGTLLTILCRIDLNDSRVDGEGGSIPMWIYTKTIGTTGATSMRNMRKEINLIAEKKEQQQHIAQLKSKRLAPQIPIIPWWKSPYEQHRQQQQEQEERERRIDEEKKQHFLKLAPVWTIGS</sequence>
<evidence type="ECO:0008006" key="3">
    <source>
        <dbReference type="Google" id="ProtNLM"/>
    </source>
</evidence>
<dbReference type="SUPFAM" id="SSF55961">
    <property type="entry name" value="Bet v1-like"/>
    <property type="match status" value="1"/>
</dbReference>